<proteinExistence type="predicted"/>
<keyword evidence="1" id="KW-0227">DNA damage</keyword>
<sequence>MTDEDTKRRIYQVVSMIPPGRVATYGQVAELAGLSRAARLVGTTMSRLPKDTQLPWHRVINSQGRLSLPPDSPGYARQKDRLQREGVEFIGERLSLRQFRWQP</sequence>
<dbReference type="Proteomes" id="UP000319732">
    <property type="component" value="Unassembled WGS sequence"/>
</dbReference>
<dbReference type="InterPro" id="IPR036217">
    <property type="entry name" value="MethylDNA_cys_MeTrfase_DNAb"/>
</dbReference>
<dbReference type="SUPFAM" id="SSF46767">
    <property type="entry name" value="Methylated DNA-protein cysteine methyltransferase, C-terminal domain"/>
    <property type="match status" value="1"/>
</dbReference>
<dbReference type="InterPro" id="IPR052520">
    <property type="entry name" value="ATL_DNA_repair"/>
</dbReference>
<accession>A0A545TQH3</accession>
<dbReference type="CDD" id="cd06445">
    <property type="entry name" value="ATase"/>
    <property type="match status" value="1"/>
</dbReference>
<dbReference type="AlphaFoldDB" id="A0A545TQH3"/>
<organism evidence="3 4">
    <name type="scientific">Exilibacterium tricleocarpae</name>
    <dbReference type="NCBI Taxonomy" id="2591008"/>
    <lineage>
        <taxon>Bacteria</taxon>
        <taxon>Pseudomonadati</taxon>
        <taxon>Pseudomonadota</taxon>
        <taxon>Gammaproteobacteria</taxon>
        <taxon>Cellvibrionales</taxon>
        <taxon>Cellvibrionaceae</taxon>
        <taxon>Exilibacterium</taxon>
    </lineage>
</organism>
<dbReference type="GO" id="GO:0003824">
    <property type="term" value="F:catalytic activity"/>
    <property type="evidence" value="ECO:0007669"/>
    <property type="project" value="InterPro"/>
</dbReference>
<dbReference type="PANTHER" id="PTHR42942:SF1">
    <property type="entry name" value="ALKYLTRANSFERASE-LIKE PROTEIN 1"/>
    <property type="match status" value="1"/>
</dbReference>
<dbReference type="InterPro" id="IPR014048">
    <property type="entry name" value="MethylDNA_cys_MeTrfase_DNA-bd"/>
</dbReference>
<dbReference type="InterPro" id="IPR036388">
    <property type="entry name" value="WH-like_DNA-bd_sf"/>
</dbReference>
<reference evidence="3 4" key="1">
    <citation type="submission" date="2019-06" db="EMBL/GenBank/DDBJ databases">
        <title>Whole genome sequence for Cellvibrionaceae sp. R142.</title>
        <authorList>
            <person name="Wang G."/>
        </authorList>
    </citation>
    <scope>NUCLEOTIDE SEQUENCE [LARGE SCALE GENOMIC DNA]</scope>
    <source>
        <strain evidence="3 4">R142</strain>
    </source>
</reference>
<protein>
    <submittedName>
        <fullName evidence="3">MGMT family protein</fullName>
    </submittedName>
</protein>
<dbReference type="RefSeq" id="WP_142904369.1">
    <property type="nucleotide sequence ID" value="NZ_ML660092.1"/>
</dbReference>
<name>A0A545TQH3_9GAMM</name>
<dbReference type="EMBL" id="VHSG01000011">
    <property type="protein sequence ID" value="TQV79479.1"/>
    <property type="molecule type" value="Genomic_DNA"/>
</dbReference>
<dbReference type="Gene3D" id="1.10.10.10">
    <property type="entry name" value="Winged helix-like DNA-binding domain superfamily/Winged helix DNA-binding domain"/>
    <property type="match status" value="1"/>
</dbReference>
<dbReference type="PANTHER" id="PTHR42942">
    <property type="entry name" value="6-O-METHYLGUANINE DNA METHYLTRANSFERASE"/>
    <property type="match status" value="1"/>
</dbReference>
<evidence type="ECO:0000313" key="3">
    <source>
        <dbReference type="EMBL" id="TQV79479.1"/>
    </source>
</evidence>
<dbReference type="OrthoDB" id="9132167at2"/>
<keyword evidence="4" id="KW-1185">Reference proteome</keyword>
<dbReference type="Pfam" id="PF01035">
    <property type="entry name" value="DNA_binding_1"/>
    <property type="match status" value="1"/>
</dbReference>
<gene>
    <name evidence="3" type="ORF">FKG94_11470</name>
</gene>
<evidence type="ECO:0000256" key="1">
    <source>
        <dbReference type="ARBA" id="ARBA00022763"/>
    </source>
</evidence>
<evidence type="ECO:0000259" key="2">
    <source>
        <dbReference type="Pfam" id="PF01035"/>
    </source>
</evidence>
<dbReference type="GO" id="GO:0006281">
    <property type="term" value="P:DNA repair"/>
    <property type="evidence" value="ECO:0007669"/>
    <property type="project" value="InterPro"/>
</dbReference>
<comment type="caution">
    <text evidence="3">The sequence shown here is derived from an EMBL/GenBank/DDBJ whole genome shotgun (WGS) entry which is preliminary data.</text>
</comment>
<feature type="domain" description="Methylated-DNA-[protein]-cysteine S-methyltransferase DNA binding" evidence="2">
    <location>
        <begin position="6"/>
        <end position="87"/>
    </location>
</feature>
<evidence type="ECO:0000313" key="4">
    <source>
        <dbReference type="Proteomes" id="UP000319732"/>
    </source>
</evidence>